<dbReference type="Proteomes" id="UP000032305">
    <property type="component" value="Unassembled WGS sequence"/>
</dbReference>
<dbReference type="RefSeq" id="WP_042488967.1">
    <property type="nucleotide sequence ID" value="NZ_BBPI01000068.1"/>
</dbReference>
<keyword evidence="2" id="KW-1185">Reference proteome</keyword>
<dbReference type="EMBL" id="BBPI01000068">
    <property type="protein sequence ID" value="GAM01755.1"/>
    <property type="molecule type" value="Genomic_DNA"/>
</dbReference>
<gene>
    <name evidence="1" type="ORF">SP5_068_01230</name>
</gene>
<protein>
    <submittedName>
        <fullName evidence="1">Uncharacterized protein</fullName>
    </submittedName>
</protein>
<dbReference type="AlphaFoldDB" id="A0A0A1W8I6"/>
<sequence length="99" mass="10795">MSDEALRQVRADRAQQTLAEIAEAMNAIRAGLTDNLVKAAKQGRQDRATDLIGMSLKCLDNLEGYFAAVIADGEVARHAAEAVSDLSRLSVEQRRYAAY</sequence>
<evidence type="ECO:0000313" key="2">
    <source>
        <dbReference type="Proteomes" id="UP000032305"/>
    </source>
</evidence>
<reference evidence="1 2" key="1">
    <citation type="submission" date="2014-11" db="EMBL/GenBank/DDBJ databases">
        <title>Whole genome shotgun sequence of Sphingomonas parapaucimobilis NBRC 15100.</title>
        <authorList>
            <person name="Katano-Makiyama Y."/>
            <person name="Hosoyama A."/>
            <person name="Hashimoto M."/>
            <person name="Hosoyama Y."/>
            <person name="Noguchi M."/>
            <person name="Numata M."/>
            <person name="Tsuchikane K."/>
            <person name="Hirakata S."/>
            <person name="Uohara A."/>
            <person name="Shimodaira J."/>
            <person name="Ohji S."/>
            <person name="Ichikawa N."/>
            <person name="Kimura A."/>
            <person name="Yamazoe A."/>
            <person name="Fujita N."/>
        </authorList>
    </citation>
    <scope>NUCLEOTIDE SEQUENCE [LARGE SCALE GENOMIC DNA]</scope>
    <source>
        <strain evidence="1 2">NBRC 15100</strain>
    </source>
</reference>
<name>A0A0A1W8I6_9SPHN</name>
<proteinExistence type="predicted"/>
<evidence type="ECO:0000313" key="1">
    <source>
        <dbReference type="EMBL" id="GAM01755.1"/>
    </source>
</evidence>
<comment type="caution">
    <text evidence="1">The sequence shown here is derived from an EMBL/GenBank/DDBJ whole genome shotgun (WGS) entry which is preliminary data.</text>
</comment>
<organism evidence="1 2">
    <name type="scientific">Sphingomonas parapaucimobilis NBRC 15100</name>
    <dbReference type="NCBI Taxonomy" id="1219049"/>
    <lineage>
        <taxon>Bacteria</taxon>
        <taxon>Pseudomonadati</taxon>
        <taxon>Pseudomonadota</taxon>
        <taxon>Alphaproteobacteria</taxon>
        <taxon>Sphingomonadales</taxon>
        <taxon>Sphingomonadaceae</taxon>
        <taxon>Sphingomonas</taxon>
    </lineage>
</organism>
<accession>A0A0A1W8I6</accession>